<evidence type="ECO:0000256" key="1">
    <source>
        <dbReference type="PROSITE-ProRule" id="PRU00047"/>
    </source>
</evidence>
<feature type="compositionally biased region" description="Basic and acidic residues" evidence="2">
    <location>
        <begin position="188"/>
        <end position="197"/>
    </location>
</feature>
<dbReference type="InterPro" id="IPR001878">
    <property type="entry name" value="Znf_CCHC"/>
</dbReference>
<name>A0A388JSF1_CHABU</name>
<feature type="compositionally biased region" description="Polar residues" evidence="2">
    <location>
        <begin position="242"/>
        <end position="253"/>
    </location>
</feature>
<dbReference type="SMART" id="SM00343">
    <property type="entry name" value="ZnF_C2HC"/>
    <property type="match status" value="1"/>
</dbReference>
<feature type="compositionally biased region" description="Basic and acidic residues" evidence="2">
    <location>
        <begin position="142"/>
        <end position="181"/>
    </location>
</feature>
<reference evidence="4 5" key="1">
    <citation type="journal article" date="2018" name="Cell">
        <title>The Chara Genome: Secondary Complexity and Implications for Plant Terrestrialization.</title>
        <authorList>
            <person name="Nishiyama T."/>
            <person name="Sakayama H."/>
            <person name="Vries J.D."/>
            <person name="Buschmann H."/>
            <person name="Saint-Marcoux D."/>
            <person name="Ullrich K.K."/>
            <person name="Haas F.B."/>
            <person name="Vanderstraeten L."/>
            <person name="Becker D."/>
            <person name="Lang D."/>
            <person name="Vosolsobe S."/>
            <person name="Rombauts S."/>
            <person name="Wilhelmsson P.K.I."/>
            <person name="Janitza P."/>
            <person name="Kern R."/>
            <person name="Heyl A."/>
            <person name="Rumpler F."/>
            <person name="Villalobos L.I.A.C."/>
            <person name="Clay J.M."/>
            <person name="Skokan R."/>
            <person name="Toyoda A."/>
            <person name="Suzuki Y."/>
            <person name="Kagoshima H."/>
            <person name="Schijlen E."/>
            <person name="Tajeshwar N."/>
            <person name="Catarino B."/>
            <person name="Hetherington A.J."/>
            <person name="Saltykova A."/>
            <person name="Bonnot C."/>
            <person name="Breuninger H."/>
            <person name="Symeonidi A."/>
            <person name="Radhakrishnan G.V."/>
            <person name="Van Nieuwerburgh F."/>
            <person name="Deforce D."/>
            <person name="Chang C."/>
            <person name="Karol K.G."/>
            <person name="Hedrich R."/>
            <person name="Ulvskov P."/>
            <person name="Glockner G."/>
            <person name="Delwiche C.F."/>
            <person name="Petrasek J."/>
            <person name="Van de Peer Y."/>
            <person name="Friml J."/>
            <person name="Beilby M."/>
            <person name="Dolan L."/>
            <person name="Kohara Y."/>
            <person name="Sugano S."/>
            <person name="Fujiyama A."/>
            <person name="Delaux P.-M."/>
            <person name="Quint M."/>
            <person name="TheiBen G."/>
            <person name="Hagemann M."/>
            <person name="Harholt J."/>
            <person name="Dunand C."/>
            <person name="Zachgo S."/>
            <person name="Langdale J."/>
            <person name="Maumus F."/>
            <person name="Straeten D.V.D."/>
            <person name="Gould S.B."/>
            <person name="Rensing S.A."/>
        </authorList>
    </citation>
    <scope>NUCLEOTIDE SEQUENCE [LARGE SCALE GENOMIC DNA]</scope>
    <source>
        <strain evidence="4 5">S276</strain>
    </source>
</reference>
<keyword evidence="5" id="KW-1185">Reference proteome</keyword>
<accession>A0A388JSF1</accession>
<dbReference type="GO" id="GO:0003676">
    <property type="term" value="F:nucleic acid binding"/>
    <property type="evidence" value="ECO:0007669"/>
    <property type="project" value="InterPro"/>
</dbReference>
<evidence type="ECO:0000259" key="3">
    <source>
        <dbReference type="PROSITE" id="PS50158"/>
    </source>
</evidence>
<dbReference type="Proteomes" id="UP000265515">
    <property type="component" value="Unassembled WGS sequence"/>
</dbReference>
<feature type="domain" description="CCHC-type" evidence="3">
    <location>
        <begin position="9"/>
        <end position="23"/>
    </location>
</feature>
<dbReference type="EMBL" id="BFEA01000014">
    <property type="protein sequence ID" value="GBG60744.1"/>
    <property type="molecule type" value="Genomic_DNA"/>
</dbReference>
<sequence length="253" mass="28837">MNYGGPRVCHHCRQPGHFLRDCPLRQVPNAAALLSGNGGDQGRAPAPQDNDGLLPAQNAIVPYRPPTANGGQGEGGRYNYQGVGQAHGGQQGQGYENNQGYGNNYRTGYQQRPRNNWWGDNPEEERDDRLERVWGWYSKEMETKDKERRAKEEKQKEEEEKKKIQATEEERAKAKREREEFEQSLGKMVRDNMKDVCSEVIGKKASTSQDTTAGRDDVARGEEARQEDTRRKQQEDRWSGRIRSQSTARETKA</sequence>
<keyword evidence="1" id="KW-0862">Zinc</keyword>
<feature type="region of interest" description="Disordered" evidence="2">
    <location>
        <begin position="142"/>
        <end position="253"/>
    </location>
</feature>
<evidence type="ECO:0000256" key="2">
    <source>
        <dbReference type="SAM" id="MobiDB-lite"/>
    </source>
</evidence>
<protein>
    <recommendedName>
        <fullName evidence="3">CCHC-type domain-containing protein</fullName>
    </recommendedName>
</protein>
<feature type="compositionally biased region" description="Basic and acidic residues" evidence="2">
    <location>
        <begin position="213"/>
        <end position="239"/>
    </location>
</feature>
<keyword evidence="1" id="KW-0479">Metal-binding</keyword>
<dbReference type="PROSITE" id="PS50158">
    <property type="entry name" value="ZF_CCHC"/>
    <property type="match status" value="1"/>
</dbReference>
<organism evidence="4 5">
    <name type="scientific">Chara braunii</name>
    <name type="common">Braun's stonewort</name>
    <dbReference type="NCBI Taxonomy" id="69332"/>
    <lineage>
        <taxon>Eukaryota</taxon>
        <taxon>Viridiplantae</taxon>
        <taxon>Streptophyta</taxon>
        <taxon>Charophyceae</taxon>
        <taxon>Charales</taxon>
        <taxon>Characeae</taxon>
        <taxon>Chara</taxon>
    </lineage>
</organism>
<dbReference type="GO" id="GO:0008270">
    <property type="term" value="F:zinc ion binding"/>
    <property type="evidence" value="ECO:0007669"/>
    <property type="project" value="UniProtKB-KW"/>
</dbReference>
<keyword evidence="1" id="KW-0863">Zinc-finger</keyword>
<proteinExistence type="predicted"/>
<dbReference type="Pfam" id="PF00098">
    <property type="entry name" value="zf-CCHC"/>
    <property type="match status" value="1"/>
</dbReference>
<dbReference type="Gene3D" id="4.10.60.10">
    <property type="entry name" value="Zinc finger, CCHC-type"/>
    <property type="match status" value="1"/>
</dbReference>
<dbReference type="AlphaFoldDB" id="A0A388JSF1"/>
<dbReference type="SUPFAM" id="SSF57756">
    <property type="entry name" value="Retrovirus zinc finger-like domains"/>
    <property type="match status" value="1"/>
</dbReference>
<evidence type="ECO:0000313" key="5">
    <source>
        <dbReference type="Proteomes" id="UP000265515"/>
    </source>
</evidence>
<evidence type="ECO:0000313" key="4">
    <source>
        <dbReference type="EMBL" id="GBG60744.1"/>
    </source>
</evidence>
<dbReference type="InterPro" id="IPR036875">
    <property type="entry name" value="Znf_CCHC_sf"/>
</dbReference>
<gene>
    <name evidence="4" type="ORF">CBR_g12482</name>
</gene>
<comment type="caution">
    <text evidence="4">The sequence shown here is derived from an EMBL/GenBank/DDBJ whole genome shotgun (WGS) entry which is preliminary data.</text>
</comment>
<dbReference type="Gramene" id="GBG60744">
    <property type="protein sequence ID" value="GBG60744"/>
    <property type="gene ID" value="CBR_g12482"/>
</dbReference>